<dbReference type="GO" id="GO:0046656">
    <property type="term" value="P:folic acid biosynthetic process"/>
    <property type="evidence" value="ECO:0007669"/>
    <property type="project" value="UniProtKB-KW"/>
</dbReference>
<dbReference type="Pfam" id="PF01288">
    <property type="entry name" value="HPPK"/>
    <property type="match status" value="1"/>
</dbReference>
<proteinExistence type="predicted"/>
<dbReference type="PANTHER" id="PTHR43071">
    <property type="entry name" value="2-AMINO-4-HYDROXY-6-HYDROXYMETHYLDIHYDROPTERIDINE PYROPHOSPHOKINASE"/>
    <property type="match status" value="1"/>
</dbReference>
<keyword evidence="7" id="KW-0289">Folate biosynthesis</keyword>
<dbReference type="Gene3D" id="3.30.70.560">
    <property type="entry name" value="7,8-Dihydro-6-hydroxymethylpterin-pyrophosphokinase HPPK"/>
    <property type="match status" value="1"/>
</dbReference>
<feature type="domain" description="7,8-dihydro-6-hydroxymethylpterin-pyrophosphokinase" evidence="8">
    <location>
        <begin position="6"/>
        <end position="133"/>
    </location>
</feature>
<evidence type="ECO:0000259" key="8">
    <source>
        <dbReference type="Pfam" id="PF01288"/>
    </source>
</evidence>
<evidence type="ECO:0000313" key="10">
    <source>
        <dbReference type="Proteomes" id="UP000324143"/>
    </source>
</evidence>
<protein>
    <recommendedName>
        <fullName evidence="2">2-amino-4-hydroxy-6-hydroxymethyldihydropteridine diphosphokinase</fullName>
        <ecNumber evidence="2">2.7.6.3</ecNumber>
    </recommendedName>
</protein>
<evidence type="ECO:0000256" key="3">
    <source>
        <dbReference type="ARBA" id="ARBA00022679"/>
    </source>
</evidence>
<dbReference type="EC" id="2.7.6.3" evidence="2"/>
<organism evidence="9 10">
    <name type="scientific">Candidatus Mcinerneyibacterium aminivorans</name>
    <dbReference type="NCBI Taxonomy" id="2703815"/>
    <lineage>
        <taxon>Bacteria</taxon>
        <taxon>Candidatus Macinerneyibacteriota</taxon>
        <taxon>Candidatus Mcinerneyibacteria</taxon>
        <taxon>Candidatus Mcinerneyibacteriales</taxon>
        <taxon>Candidatus Mcinerneyibacteriaceae</taxon>
        <taxon>Candidatus Mcinerneyibacterium</taxon>
    </lineage>
</organism>
<keyword evidence="10" id="KW-1185">Reference proteome</keyword>
<evidence type="ECO:0000313" key="9">
    <source>
        <dbReference type="EMBL" id="TYB31956.1"/>
    </source>
</evidence>
<dbReference type="CDD" id="cd00483">
    <property type="entry name" value="HPPK"/>
    <property type="match status" value="1"/>
</dbReference>
<comment type="pathway">
    <text evidence="1">Cofactor biosynthesis; tetrahydrofolate biosynthesis; 2-amino-4-hydroxy-6-hydroxymethyl-7,8-dihydropteridine diphosphate from 7,8-dihydroneopterin triphosphate: step 4/4.</text>
</comment>
<dbReference type="GO" id="GO:0046654">
    <property type="term" value="P:tetrahydrofolate biosynthetic process"/>
    <property type="evidence" value="ECO:0007669"/>
    <property type="project" value="UniProtKB-UniPathway"/>
</dbReference>
<dbReference type="NCBIfam" id="TIGR01498">
    <property type="entry name" value="folK"/>
    <property type="match status" value="1"/>
</dbReference>
<comment type="caution">
    <text evidence="9">The sequence shown here is derived from an EMBL/GenBank/DDBJ whole genome shotgun (WGS) entry which is preliminary data.</text>
</comment>
<evidence type="ECO:0000256" key="1">
    <source>
        <dbReference type="ARBA" id="ARBA00005051"/>
    </source>
</evidence>
<accession>A0A5D0MFZ3</accession>
<dbReference type="PANTHER" id="PTHR43071:SF1">
    <property type="entry name" value="2-AMINO-4-HYDROXY-6-HYDROXYMETHYLDIHYDROPTERIDINE PYROPHOSPHOKINASE"/>
    <property type="match status" value="1"/>
</dbReference>
<dbReference type="EMBL" id="VSIX01000016">
    <property type="protein sequence ID" value="TYB31956.1"/>
    <property type="molecule type" value="Genomic_DNA"/>
</dbReference>
<dbReference type="GO" id="GO:0005524">
    <property type="term" value="F:ATP binding"/>
    <property type="evidence" value="ECO:0007669"/>
    <property type="project" value="UniProtKB-KW"/>
</dbReference>
<dbReference type="UniPathway" id="UPA00077">
    <property type="reaction ID" value="UER00155"/>
</dbReference>
<dbReference type="AlphaFoldDB" id="A0A5D0MFZ3"/>
<keyword evidence="5" id="KW-0418">Kinase</keyword>
<dbReference type="InterPro" id="IPR035907">
    <property type="entry name" value="Hppk_sf"/>
</dbReference>
<evidence type="ECO:0000256" key="7">
    <source>
        <dbReference type="ARBA" id="ARBA00022909"/>
    </source>
</evidence>
<sequence>MFNEIYLGIGTNKGDRLGNIQKLIKKLKKSGIIYLDAVSSLYESKPVGYKEQQNFYNMVIKGRTRLNSRSLLEYVKKIEYEMGRRWSKKNHPRIIDVDILFYGDQVIDENSLKIPHNKIYERDFVLIPLVELESDFHDPTNYRLLKDFIKNPDSLKKVRDKKELL</sequence>
<keyword evidence="4" id="KW-0547">Nucleotide-binding</keyword>
<reference evidence="9" key="1">
    <citation type="submission" date="2019-08" db="EMBL/GenBank/DDBJ databases">
        <title>Genomic characterization of a novel candidate phylum (ARYD3) from a high temperature, high salinity tertiary oil reservoir in north central Oklahoma, USA.</title>
        <authorList>
            <person name="Youssef N.H."/>
            <person name="Yadav A."/>
            <person name="Elshahed M.S."/>
        </authorList>
    </citation>
    <scope>NUCLEOTIDE SEQUENCE [LARGE SCALE GENOMIC DNA]</scope>
    <source>
        <strain evidence="9">ARYD3</strain>
    </source>
</reference>
<evidence type="ECO:0000256" key="5">
    <source>
        <dbReference type="ARBA" id="ARBA00022777"/>
    </source>
</evidence>
<dbReference type="Proteomes" id="UP000324143">
    <property type="component" value="Unassembled WGS sequence"/>
</dbReference>
<dbReference type="GO" id="GO:0003848">
    <property type="term" value="F:2-amino-4-hydroxy-6-hydroxymethyldihydropteridine diphosphokinase activity"/>
    <property type="evidence" value="ECO:0007669"/>
    <property type="project" value="UniProtKB-EC"/>
</dbReference>
<evidence type="ECO:0000256" key="4">
    <source>
        <dbReference type="ARBA" id="ARBA00022741"/>
    </source>
</evidence>
<evidence type="ECO:0000256" key="2">
    <source>
        <dbReference type="ARBA" id="ARBA00013253"/>
    </source>
</evidence>
<keyword evidence="6" id="KW-0067">ATP-binding</keyword>
<gene>
    <name evidence="9" type="primary">folK</name>
    <name evidence="9" type="ORF">FXF47_01505</name>
</gene>
<dbReference type="SUPFAM" id="SSF55083">
    <property type="entry name" value="6-hydroxymethyl-7,8-dihydropterin pyrophosphokinase, HPPK"/>
    <property type="match status" value="1"/>
</dbReference>
<dbReference type="InterPro" id="IPR000550">
    <property type="entry name" value="Hppk"/>
</dbReference>
<evidence type="ECO:0000256" key="6">
    <source>
        <dbReference type="ARBA" id="ARBA00022840"/>
    </source>
</evidence>
<dbReference type="GO" id="GO:0016301">
    <property type="term" value="F:kinase activity"/>
    <property type="evidence" value="ECO:0007669"/>
    <property type="project" value="UniProtKB-KW"/>
</dbReference>
<name>A0A5D0MFZ3_9BACT</name>
<keyword evidence="3 9" id="KW-0808">Transferase</keyword>